<dbReference type="AlphaFoldDB" id="A0A4U5V0V5"/>
<feature type="transmembrane region" description="Helical" evidence="2">
    <location>
        <begin position="46"/>
        <end position="70"/>
    </location>
</feature>
<keyword evidence="2" id="KW-0812">Transmembrane</keyword>
<proteinExistence type="predicted"/>
<keyword evidence="2" id="KW-1133">Transmembrane helix</keyword>
<dbReference type="EMBL" id="CM014090">
    <property type="protein sequence ID" value="TKS81286.1"/>
    <property type="molecule type" value="Genomic_DNA"/>
</dbReference>
<keyword evidence="4" id="KW-1185">Reference proteome</keyword>
<evidence type="ECO:0000313" key="4">
    <source>
        <dbReference type="Proteomes" id="UP000298787"/>
    </source>
</evidence>
<feature type="region of interest" description="Disordered" evidence="1">
    <location>
        <begin position="261"/>
        <end position="281"/>
    </location>
</feature>
<organism evidence="3 4">
    <name type="scientific">Collichthys lucidus</name>
    <name type="common">Big head croaker</name>
    <name type="synonym">Sciaena lucida</name>
    <dbReference type="NCBI Taxonomy" id="240159"/>
    <lineage>
        <taxon>Eukaryota</taxon>
        <taxon>Metazoa</taxon>
        <taxon>Chordata</taxon>
        <taxon>Craniata</taxon>
        <taxon>Vertebrata</taxon>
        <taxon>Euteleostomi</taxon>
        <taxon>Actinopterygii</taxon>
        <taxon>Neopterygii</taxon>
        <taxon>Teleostei</taxon>
        <taxon>Neoteleostei</taxon>
        <taxon>Acanthomorphata</taxon>
        <taxon>Eupercaria</taxon>
        <taxon>Sciaenidae</taxon>
        <taxon>Collichthys</taxon>
    </lineage>
</organism>
<evidence type="ECO:0000256" key="2">
    <source>
        <dbReference type="SAM" id="Phobius"/>
    </source>
</evidence>
<evidence type="ECO:0000313" key="3">
    <source>
        <dbReference type="EMBL" id="TKS81286.1"/>
    </source>
</evidence>
<protein>
    <submittedName>
        <fullName evidence="3">Uncharacterized protein</fullName>
    </submittedName>
</protein>
<name>A0A4U5V0V5_COLLU</name>
<evidence type="ECO:0000256" key="1">
    <source>
        <dbReference type="SAM" id="MobiDB-lite"/>
    </source>
</evidence>
<feature type="transmembrane region" description="Helical" evidence="2">
    <location>
        <begin position="15"/>
        <end position="34"/>
    </location>
</feature>
<sequence>MAEKLEEDLKTTDRMHRMTVILIYAILKKVNIALQQRRGVFTCEYTFTSLSFFSLAAWCMGFTALALSAYCKHPTRLVSDRVCYMSRLPACFCANFSQLWGCGEQPFISGKQTRPITSSGGWCGQRGHSSARNRLSISEDDRNVSSQWMTPVCSRPNSVCFSPSTIKLRCVYQHTGQRRICAYTLEFALVPKFKKSTFYYSSCGHCSTLEMSNVKAFLIVDLLAQMMAFSTSMGTVTNIAIRKVEAAVVAAAAVRVGGVKRKGKDSRSSGSRSTTEEKCTQHPLASVGESFLHSLVRFTFVGQAYLLASPKTALALLRRILSKARVKKHKCNSEKKEKRRGKEKHTSYLYFASSTDSLHEANLHRQELRANRAPKLPTVVSTTKLELSPIITCATGHLMKRD</sequence>
<dbReference type="Proteomes" id="UP000298787">
    <property type="component" value="Chromosome 13"/>
</dbReference>
<keyword evidence="2" id="KW-0472">Membrane</keyword>
<accession>A0A4U5V0V5</accession>
<gene>
    <name evidence="3" type="ORF">D9C73_015391</name>
</gene>
<reference evidence="3 4" key="1">
    <citation type="submission" date="2019-01" db="EMBL/GenBank/DDBJ databases">
        <title>Genome Assembly of Collichthys lucidus.</title>
        <authorList>
            <person name="Cai M."/>
            <person name="Xiao S."/>
        </authorList>
    </citation>
    <scope>NUCLEOTIDE SEQUENCE [LARGE SCALE GENOMIC DNA]</scope>
    <source>
        <strain evidence="3">JT15FE1705JMU</strain>
        <tissue evidence="3">Muscle</tissue>
    </source>
</reference>